<organism evidence="9 12">
    <name type="scientific">Pogona vitticeps</name>
    <name type="common">central bearded dragon</name>
    <dbReference type="NCBI Taxonomy" id="103695"/>
    <lineage>
        <taxon>Eukaryota</taxon>
        <taxon>Metazoa</taxon>
        <taxon>Chordata</taxon>
        <taxon>Craniata</taxon>
        <taxon>Vertebrata</taxon>
        <taxon>Euteleostomi</taxon>
        <taxon>Lepidosauria</taxon>
        <taxon>Squamata</taxon>
        <taxon>Bifurcata</taxon>
        <taxon>Unidentata</taxon>
        <taxon>Episquamata</taxon>
        <taxon>Toxicofera</taxon>
        <taxon>Iguania</taxon>
        <taxon>Acrodonta</taxon>
        <taxon>Agamidae</taxon>
        <taxon>Amphibolurinae</taxon>
        <taxon>Pogona</taxon>
    </lineage>
</organism>
<keyword evidence="4" id="KW-0832">Ubl conjugation</keyword>
<dbReference type="Gene3D" id="2.30.30.30">
    <property type="match status" value="1"/>
</dbReference>
<dbReference type="InterPro" id="IPR011989">
    <property type="entry name" value="ARM-like"/>
</dbReference>
<evidence type="ECO:0000256" key="1">
    <source>
        <dbReference type="ARBA" id="ARBA00004496"/>
    </source>
</evidence>
<evidence type="ECO:0000313" key="9">
    <source>
        <dbReference type="Proteomes" id="UP001652642"/>
    </source>
</evidence>
<feature type="compositionally biased region" description="Polar residues" evidence="6">
    <location>
        <begin position="283"/>
        <end position="293"/>
    </location>
</feature>
<reference evidence="9 10" key="1">
    <citation type="submission" date="2025-05" db="UniProtKB">
        <authorList>
            <consortium name="RefSeq"/>
        </authorList>
    </citation>
    <scope>NUCLEOTIDE SEQUENCE [LARGE SCALE GENOMIC DNA]</scope>
</reference>
<comment type="similarity">
    <text evidence="5">Belongs to the cullin family.</text>
</comment>
<keyword evidence="2" id="KW-0963">Cytoplasm</keyword>
<dbReference type="Pfam" id="PF24742">
    <property type="entry name" value="ARM_CUL7_CUL9"/>
    <property type="match status" value="1"/>
</dbReference>
<dbReference type="InterPro" id="IPR036317">
    <property type="entry name" value="Cullin_homology_sf"/>
</dbReference>
<dbReference type="Proteomes" id="UP001652642">
    <property type="component" value="Chromosome 1"/>
</dbReference>
<dbReference type="InterPro" id="IPR008979">
    <property type="entry name" value="Galactose-bd-like_sf"/>
</dbReference>
<evidence type="ECO:0000256" key="2">
    <source>
        <dbReference type="ARBA" id="ARBA00022490"/>
    </source>
</evidence>
<dbReference type="InterPro" id="IPR055486">
    <property type="entry name" value="CUL7/CUL9_N"/>
</dbReference>
<dbReference type="InterPro" id="IPR016158">
    <property type="entry name" value="Cullin_homology"/>
</dbReference>
<dbReference type="PROSITE" id="PS51284">
    <property type="entry name" value="DOC"/>
    <property type="match status" value="1"/>
</dbReference>
<dbReference type="SMART" id="SM01337">
    <property type="entry name" value="APC10"/>
    <property type="match status" value="1"/>
</dbReference>
<dbReference type="RefSeq" id="XP_072845140.1">
    <property type="nucleotide sequence ID" value="XM_072989039.1"/>
</dbReference>
<keyword evidence="3" id="KW-0833">Ubl conjugation pathway</keyword>
<dbReference type="Pfam" id="PF03256">
    <property type="entry name" value="ANAPC10"/>
    <property type="match status" value="1"/>
</dbReference>
<gene>
    <name evidence="10 11 12 13" type="primary">LOC110080730</name>
</gene>
<dbReference type="Gene3D" id="1.25.10.10">
    <property type="entry name" value="Leucine-rich Repeat Variant"/>
    <property type="match status" value="1"/>
</dbReference>
<proteinExistence type="inferred from homology"/>
<dbReference type="InterPro" id="IPR059120">
    <property type="entry name" value="Cullin-like_AB"/>
</dbReference>
<protein>
    <submittedName>
        <fullName evidence="10 11">Cullin-9-like</fullName>
    </submittedName>
</protein>
<keyword evidence="9" id="KW-1185">Reference proteome</keyword>
<feature type="domain" description="DOC" evidence="8">
    <location>
        <begin position="1116"/>
        <end position="1295"/>
    </location>
</feature>
<dbReference type="Gene3D" id="3.30.230.130">
    <property type="entry name" value="Cullin, Chain C, Domain 2"/>
    <property type="match status" value="1"/>
</dbReference>
<evidence type="ECO:0000313" key="11">
    <source>
        <dbReference type="RefSeq" id="XP_072845140.1"/>
    </source>
</evidence>
<dbReference type="SUPFAM" id="SSF63748">
    <property type="entry name" value="Tudor/PWWP/MBT"/>
    <property type="match status" value="1"/>
</dbReference>
<dbReference type="SUPFAM" id="SSF75632">
    <property type="entry name" value="Cullin homology domain"/>
    <property type="match status" value="1"/>
</dbReference>
<feature type="region of interest" description="Disordered" evidence="6">
    <location>
        <begin position="1407"/>
        <end position="1443"/>
    </location>
</feature>
<evidence type="ECO:0000256" key="4">
    <source>
        <dbReference type="ARBA" id="ARBA00022843"/>
    </source>
</evidence>
<dbReference type="RefSeq" id="XP_072845136.1">
    <property type="nucleotide sequence ID" value="XM_072989035.1"/>
</dbReference>
<dbReference type="InterPro" id="IPR045093">
    <property type="entry name" value="Cullin"/>
</dbReference>
<dbReference type="Gene3D" id="2.60.120.260">
    <property type="entry name" value="Galactose-binding domain-like"/>
    <property type="match status" value="1"/>
</dbReference>
<dbReference type="InterPro" id="IPR014722">
    <property type="entry name" value="Rib_uL2_dom2"/>
</dbReference>
<dbReference type="SUPFAM" id="SSF48371">
    <property type="entry name" value="ARM repeat"/>
    <property type="match status" value="1"/>
</dbReference>
<evidence type="ECO:0000313" key="13">
    <source>
        <dbReference type="RefSeq" id="XP_072845151.1"/>
    </source>
</evidence>
<dbReference type="PANTHER" id="PTHR22771:SF4">
    <property type="entry name" value="CULLIN 7-RELATED"/>
    <property type="match status" value="1"/>
</dbReference>
<feature type="domain" description="Cullin family profile" evidence="7">
    <location>
        <begin position="1521"/>
        <end position="1782"/>
    </location>
</feature>
<evidence type="ECO:0000313" key="10">
    <source>
        <dbReference type="RefSeq" id="XP_072845136.1"/>
    </source>
</evidence>
<dbReference type="InterPro" id="IPR056405">
    <property type="entry name" value="ARM_CUL7_CUL9"/>
</dbReference>
<dbReference type="Gene3D" id="1.10.10.10">
    <property type="entry name" value="Winged helix-like DNA-binding domain superfamily/Winged helix DNA-binding domain"/>
    <property type="match status" value="1"/>
</dbReference>
<evidence type="ECO:0000313" key="12">
    <source>
        <dbReference type="RefSeq" id="XP_072845148.1"/>
    </source>
</evidence>
<dbReference type="InterPro" id="IPR016024">
    <property type="entry name" value="ARM-type_fold"/>
</dbReference>
<comment type="subcellular location">
    <subcellularLocation>
        <location evidence="1">Cytoplasm</location>
    </subcellularLocation>
</comment>
<dbReference type="InterPro" id="IPR004939">
    <property type="entry name" value="APC_su10/DOC_dom"/>
</dbReference>
<evidence type="ECO:0000256" key="5">
    <source>
        <dbReference type="PROSITE-ProRule" id="PRU00330"/>
    </source>
</evidence>
<evidence type="ECO:0000256" key="6">
    <source>
        <dbReference type="SAM" id="MobiDB-lite"/>
    </source>
</evidence>
<feature type="region of interest" description="Disordered" evidence="6">
    <location>
        <begin position="274"/>
        <end position="293"/>
    </location>
</feature>
<accession>A0ABM5FIA8</accession>
<dbReference type="Pfam" id="PF23168">
    <property type="entry name" value="CUL7_CUL9_N"/>
    <property type="match status" value="1"/>
</dbReference>
<dbReference type="RefSeq" id="XP_072845148.1">
    <property type="nucleotide sequence ID" value="XM_072989047.1"/>
</dbReference>
<dbReference type="SUPFAM" id="SSF49785">
    <property type="entry name" value="Galactose-binding domain-like"/>
    <property type="match status" value="1"/>
</dbReference>
<dbReference type="PANTHER" id="PTHR22771">
    <property type="entry name" value="CULLIN AND GALACTOSE-BINDING DOMAIN-CONTAINING"/>
    <property type="match status" value="1"/>
</dbReference>
<dbReference type="RefSeq" id="XP_072845151.1">
    <property type="nucleotide sequence ID" value="XM_072989050.1"/>
</dbReference>
<dbReference type="Pfam" id="PF11515">
    <property type="entry name" value="Cul7"/>
    <property type="match status" value="1"/>
</dbReference>
<dbReference type="PROSITE" id="PS50069">
    <property type="entry name" value="CULLIN_2"/>
    <property type="match status" value="1"/>
</dbReference>
<evidence type="ECO:0000256" key="3">
    <source>
        <dbReference type="ARBA" id="ARBA00022786"/>
    </source>
</evidence>
<dbReference type="Pfam" id="PF26557">
    <property type="entry name" value="Cullin_AB"/>
    <property type="match status" value="1"/>
</dbReference>
<dbReference type="InterPro" id="IPR021097">
    <property type="entry name" value="CPH_domain"/>
</dbReference>
<dbReference type="GeneID" id="110080730"/>
<dbReference type="InterPro" id="IPR036388">
    <property type="entry name" value="WH-like_DNA-bd_sf"/>
</dbReference>
<sequence length="1953" mass="220718">MVFEKQNGKVVVHLGPKHQAYPEEIIRQRRGRNGDAEYLIRWNILSSENGTGRSPSTSLTESKMENILMWMSADDVYANCPVLLGKRDPKEQWVEEASSCLPPDVTLDEASILEMKVDVRNLVERAAWQMASTAVPQSSILNTIHVLSVYASIGALMDVFKETGALNLLMKMLCHEEQIIRRSAGKMLRALASHNAGSRAYVLLSLSQQEDIEQHMDFDSRYTLLELFAETTSSEEHAMSFEGLPLPQIPGKQLFSLVKRYLWATSLMDELNATGEPGRECQPSGSPRANSGGKTKLQCEFDFNMALAHFFSELVQIMGWNGNQDYPLLKVRQPRAVQSIFQPPITLCDPIPRAAQPPQEESSTFKQRSAFSSRSSYVEYVQEKVVRGMRVRMLQDYEKVSAGDEGEFLQSNDGTPPVQVYWESLGRMYWVHWDMIEIVGTSRHAYQKAQEKLISLTETQRQDIVSQVTYCQPLRGLYSLPYLTDQQNNGNSGTLSRAEWWELLFFIKKLELHKQQELLEFIQQNQKLSELDEEGLIQMSVSVELAQQVLQLLSKHGQDCMQRDLQSSHVYLKYSFSKGRMEQNIQKSDMMPEKRDGLLNVMVSQKPEKRSLSAEGPSPSLREKTDMQLVHELLRLEGLSFPPTLDEKAKAFCSVKVAGKKSTLEQLADAMEMIQKSYSDIELQMAGLRFITRILEKDHEQERLAVKAVEELAIRENMVEMLVELLNHRLKENLLLVLALQLLYALLAKHDWRVFFATKGGLHSVLSCMQQHPMSASVQQAGLAVLKILLGAGNCELSGNCRKHYPLDRSSAQVMQKILTSIGSASENLLSAIPAALQKMMNTPGASSGVQNGLLVLNKLMEHHQGLVEQLGPGGLHSLLQSCCHSEHASHEMLAQIALRRLTEQKPPRNEEGADSGASMNLKNINATKLLSDLRRSGICKEMVRALESCLHCMDPCLDGEGYKFLVDVLLLKDLAQQGSEKEFQLGALRILNKCLDCSQKDAVPWHKILEPCLSSLSVHINDREVVQQFIHFLHGLGTLNKDCAVLMCCLGAKETLAKVTEKHGADLPQVAELGVILSSCEKYASLYKKMTISILAGCIQMVLGQIDEHRQSHQPINVPFFDVFLHNLCQGCSMEVKEDTCWERVEVSSNTHMANRLLDGNPKTYWESNGTIGSHYIRVYMHRGVVVQRMSLLVATEDSSYMPFWIIVKGGESASSFNTNLSMVKVPPLANRVILLENVSRFWPVIQICIKRCRQGGIDTRVRGLEVLGPKPTFWPIFKEQLCRRTFLFYTTKAHTWCQEISEDRVQLLLLFNRLNSALRHEQVFADRFLPDDEAAQALGKTCWEALITPLVQSITSPDPSGVSPLSWLLTHYLENLKAARSTKGWAAVFNSRVRHLSHLLVHVDSSSPEPEELKPPVKTNGKNGKNKEPSSGAVKAAAKKPSSTTGITQCWKGVVQQQVQRFLESSWQAPDFVERYCNTYLCLRTAMEELFGQQMSFMLALCHGFSGGLLQLSFLTAMHVSEQFARYIDRWIQESWADSGNVETLQRLQQSLEPILFLAGLELANTFEHFYRYYLGDRLLSQGKTWLENAVVEHIGLCFPNRFPQQMLKNLSELEEQQQQFHLFQLQQLDKHLLELDQKGKWKEEGEEAMEELPFCPEEEVEVKVLALSPRCWTISPLCYLEEPDRFFPPSLSQRLVKFADFYTQSQSRFGLEHTKPRRLQWTWLGHAELEYQGRILHVSTLQMYILLCFNHAEEVSVETLLEATGLSPVLLSHALKPLTKENGILTQNQNVLTLNQGMLLQLPGQHLRLLPKPAYLNGELDEGIRALERKRNTLCGLIPQILKDKEMHIDKLVFKVMEAYQKQESGSALKPLSAGSCSSADILACALHLLHQGSIQRRESCPQLLEHVPAEPPTPALPKDQPPIAFQTVQIKKGPSVPCVGKRQTFSTFR</sequence>
<evidence type="ECO:0000259" key="8">
    <source>
        <dbReference type="PROSITE" id="PS51284"/>
    </source>
</evidence>
<evidence type="ECO:0000259" key="7">
    <source>
        <dbReference type="PROSITE" id="PS50069"/>
    </source>
</evidence>
<name>A0ABM5FIA8_9SAUR</name>